<evidence type="ECO:0000256" key="2">
    <source>
        <dbReference type="ARBA" id="ARBA00012668"/>
    </source>
</evidence>
<feature type="domain" description="FAD-binding FR-type" evidence="11">
    <location>
        <begin position="236"/>
        <end position="343"/>
    </location>
</feature>
<dbReference type="SUPFAM" id="SSF63380">
    <property type="entry name" value="Riboflavin synthase domain-like"/>
    <property type="match status" value="1"/>
</dbReference>
<dbReference type="RefSeq" id="XP_033659837.1">
    <property type="nucleotide sequence ID" value="XM_033814677.1"/>
</dbReference>
<dbReference type="GO" id="GO:0006879">
    <property type="term" value="P:intracellular iron ion homeostasis"/>
    <property type="evidence" value="ECO:0007669"/>
    <property type="project" value="TreeGrafter"/>
</dbReference>
<dbReference type="InterPro" id="IPR013130">
    <property type="entry name" value="Fe3_Rdtase_TM_dom"/>
</dbReference>
<keyword evidence="5 10" id="KW-0812">Transmembrane</keyword>
<reference evidence="12" key="1">
    <citation type="journal article" date="2020" name="Stud. Mycol.">
        <title>101 Dothideomycetes genomes: a test case for predicting lifestyles and emergence of pathogens.</title>
        <authorList>
            <person name="Haridas S."/>
            <person name="Albert R."/>
            <person name="Binder M."/>
            <person name="Bloem J."/>
            <person name="Labutti K."/>
            <person name="Salamov A."/>
            <person name="Andreopoulos B."/>
            <person name="Baker S."/>
            <person name="Barry K."/>
            <person name="Bills G."/>
            <person name="Bluhm B."/>
            <person name="Cannon C."/>
            <person name="Castanera R."/>
            <person name="Culley D."/>
            <person name="Daum C."/>
            <person name="Ezra D."/>
            <person name="Gonzalez J."/>
            <person name="Henrissat B."/>
            <person name="Kuo A."/>
            <person name="Liang C."/>
            <person name="Lipzen A."/>
            <person name="Lutzoni F."/>
            <person name="Magnuson J."/>
            <person name="Mondo S."/>
            <person name="Nolan M."/>
            <person name="Ohm R."/>
            <person name="Pangilinan J."/>
            <person name="Park H.-J."/>
            <person name="Ramirez L."/>
            <person name="Alfaro M."/>
            <person name="Sun H."/>
            <person name="Tritt A."/>
            <person name="Yoshinaga Y."/>
            <person name="Zwiers L.-H."/>
            <person name="Turgeon B."/>
            <person name="Goodwin S."/>
            <person name="Spatafora J."/>
            <person name="Crous P."/>
            <person name="Grigoriev I."/>
        </authorList>
    </citation>
    <scope>NUCLEOTIDE SEQUENCE</scope>
    <source>
        <strain evidence="12">ATCC 36951</strain>
    </source>
</reference>
<dbReference type="EC" id="1.16.1.9" evidence="2"/>
<keyword evidence="3" id="KW-0813">Transport</keyword>
<proteinExistence type="predicted"/>
<keyword evidence="7" id="KW-0406">Ion transport</keyword>
<evidence type="ECO:0000313" key="13">
    <source>
        <dbReference type="Proteomes" id="UP000799537"/>
    </source>
</evidence>
<organism evidence="12 13">
    <name type="scientific">Zasmidium cellare ATCC 36951</name>
    <dbReference type="NCBI Taxonomy" id="1080233"/>
    <lineage>
        <taxon>Eukaryota</taxon>
        <taxon>Fungi</taxon>
        <taxon>Dikarya</taxon>
        <taxon>Ascomycota</taxon>
        <taxon>Pezizomycotina</taxon>
        <taxon>Dothideomycetes</taxon>
        <taxon>Dothideomycetidae</taxon>
        <taxon>Mycosphaerellales</taxon>
        <taxon>Mycosphaerellaceae</taxon>
        <taxon>Zasmidium</taxon>
    </lineage>
</organism>
<dbReference type="InterPro" id="IPR017938">
    <property type="entry name" value="Riboflavin_synthase-like_b-brl"/>
</dbReference>
<gene>
    <name evidence="12" type="ORF">M409DRAFT_61218</name>
</gene>
<dbReference type="GO" id="GO:0015677">
    <property type="term" value="P:copper ion import"/>
    <property type="evidence" value="ECO:0007669"/>
    <property type="project" value="TreeGrafter"/>
</dbReference>
<dbReference type="EMBL" id="ML993645">
    <property type="protein sequence ID" value="KAF2158948.1"/>
    <property type="molecule type" value="Genomic_DNA"/>
</dbReference>
<evidence type="ECO:0000256" key="6">
    <source>
        <dbReference type="ARBA" id="ARBA00022989"/>
    </source>
</evidence>
<dbReference type="Gene3D" id="3.40.50.80">
    <property type="entry name" value="Nucleotide-binding domain of ferredoxin-NADP reductase (FNR) module"/>
    <property type="match status" value="1"/>
</dbReference>
<evidence type="ECO:0000256" key="7">
    <source>
        <dbReference type="ARBA" id="ARBA00023065"/>
    </source>
</evidence>
<dbReference type="Pfam" id="PF08022">
    <property type="entry name" value="FAD_binding_8"/>
    <property type="match status" value="1"/>
</dbReference>
<evidence type="ECO:0000256" key="3">
    <source>
        <dbReference type="ARBA" id="ARBA00022448"/>
    </source>
</evidence>
<accession>A0A6A6BY10</accession>
<dbReference type="CDD" id="cd06186">
    <property type="entry name" value="NOX_Duox_like_FAD_NADP"/>
    <property type="match status" value="1"/>
</dbReference>
<comment type="catalytic activity">
    <reaction evidence="9">
        <text>2 a Fe(II)-siderophore + NADP(+) + H(+) = 2 a Fe(III)-siderophore + NADPH</text>
        <dbReference type="Rhea" id="RHEA:28795"/>
        <dbReference type="Rhea" id="RHEA-COMP:11342"/>
        <dbReference type="Rhea" id="RHEA-COMP:11344"/>
        <dbReference type="ChEBI" id="CHEBI:15378"/>
        <dbReference type="ChEBI" id="CHEBI:29033"/>
        <dbReference type="ChEBI" id="CHEBI:29034"/>
        <dbReference type="ChEBI" id="CHEBI:57783"/>
        <dbReference type="ChEBI" id="CHEBI:58349"/>
        <dbReference type="EC" id="1.16.1.9"/>
    </reaction>
</comment>
<evidence type="ECO:0000313" key="12">
    <source>
        <dbReference type="EMBL" id="KAF2158948.1"/>
    </source>
</evidence>
<protein>
    <recommendedName>
        <fullName evidence="2">ferric-chelate reductase (NADPH)</fullName>
        <ecNumber evidence="2">1.16.1.9</ecNumber>
    </recommendedName>
</protein>
<keyword evidence="13" id="KW-1185">Reference proteome</keyword>
<feature type="transmembrane region" description="Helical" evidence="10">
    <location>
        <begin position="180"/>
        <end position="198"/>
    </location>
</feature>
<evidence type="ECO:0000256" key="9">
    <source>
        <dbReference type="ARBA" id="ARBA00048483"/>
    </source>
</evidence>
<keyword evidence="6 10" id="KW-1133">Transmembrane helix</keyword>
<dbReference type="GeneID" id="54567949"/>
<name>A0A6A6BY10_ZASCE</name>
<dbReference type="Proteomes" id="UP000799537">
    <property type="component" value="Unassembled WGS sequence"/>
</dbReference>
<sequence length="521" mass="60025">MDPAIYFSIAFLTSLCIIWLCLQLFGLATHVWGPIERWLRRHIILPQVLDGQYLFNPTRIEVICYVLHWTCMVVFNTYKVSNEREAASRAAYATIAHLLPLVCSGQLSFVSYSFGISGSVGLSFHEAFGWMAAVQGAVHSIIELQDKGHWTVQTKAGLVALCSLLALSCLPFARSLAYEIFLVTHQLLVITFALALWLHVQPLNNIVRRLCFIALLLFIATSCYRYARQIYGNFVPIRKRMRLIEIEEVRKQDDSLILGLHLPRSWRIRPGQHLYLTVLVFRSGSILQRHPFTVTWWNASQEPRMYLMIRAQRGWTKSILDRPDLLKSRKVWLDGPYGMPVCLENYGTVILFASGDGIFAQLPCLKAVTEACKISRARTRRIKLIWLTNEFNEQLREWIQTILDDEDLHPDLLDLCIHEPNTQMSSKVESRGRRVKIVHDVPNVRRYLQSELNHPETEIAVTGESRHNHYSAIADEIVSAYPVLRQSVRNEVLKINKFQMRLFELDYQPNDKDQYDSGISA</sequence>
<dbReference type="PANTHER" id="PTHR32361:SF26">
    <property type="entry name" value="FAD-BINDING 8 DOMAIN-CONTAINING PROTEIN-RELATED"/>
    <property type="match status" value="1"/>
</dbReference>
<comment type="subcellular location">
    <subcellularLocation>
        <location evidence="1">Cell membrane</location>
        <topology evidence="1">Multi-pass membrane protein</topology>
    </subcellularLocation>
</comment>
<dbReference type="AlphaFoldDB" id="A0A6A6BY10"/>
<dbReference type="InterPro" id="IPR051410">
    <property type="entry name" value="Ferric/Cupric_Reductase"/>
</dbReference>
<evidence type="ECO:0000256" key="10">
    <source>
        <dbReference type="SAM" id="Phobius"/>
    </source>
</evidence>
<dbReference type="InterPro" id="IPR039261">
    <property type="entry name" value="FNR_nucleotide-bd"/>
</dbReference>
<evidence type="ECO:0000256" key="4">
    <source>
        <dbReference type="ARBA" id="ARBA00022475"/>
    </source>
</evidence>
<dbReference type="Pfam" id="PF01794">
    <property type="entry name" value="Ferric_reduct"/>
    <property type="match status" value="1"/>
</dbReference>
<dbReference type="InterPro" id="IPR013112">
    <property type="entry name" value="FAD-bd_8"/>
</dbReference>
<feature type="transmembrane region" description="Helical" evidence="10">
    <location>
        <begin position="210"/>
        <end position="227"/>
    </location>
</feature>
<evidence type="ECO:0000256" key="8">
    <source>
        <dbReference type="ARBA" id="ARBA00023136"/>
    </source>
</evidence>
<dbReference type="GO" id="GO:0052851">
    <property type="term" value="F:ferric-chelate reductase (NADPH) activity"/>
    <property type="evidence" value="ECO:0007669"/>
    <property type="project" value="UniProtKB-EC"/>
</dbReference>
<feature type="transmembrane region" description="Helical" evidence="10">
    <location>
        <begin position="6"/>
        <end position="32"/>
    </location>
</feature>
<dbReference type="InterPro" id="IPR017927">
    <property type="entry name" value="FAD-bd_FR_type"/>
</dbReference>
<evidence type="ECO:0000256" key="5">
    <source>
        <dbReference type="ARBA" id="ARBA00022692"/>
    </source>
</evidence>
<keyword evidence="4" id="KW-1003">Cell membrane</keyword>
<dbReference type="PANTHER" id="PTHR32361">
    <property type="entry name" value="FERRIC/CUPRIC REDUCTASE TRANSMEMBRANE COMPONENT"/>
    <property type="match status" value="1"/>
</dbReference>
<feature type="transmembrane region" description="Helical" evidence="10">
    <location>
        <begin position="90"/>
        <end position="115"/>
    </location>
</feature>
<keyword evidence="8 10" id="KW-0472">Membrane</keyword>
<evidence type="ECO:0000256" key="1">
    <source>
        <dbReference type="ARBA" id="ARBA00004651"/>
    </source>
</evidence>
<dbReference type="GO" id="GO:0005886">
    <property type="term" value="C:plasma membrane"/>
    <property type="evidence" value="ECO:0007669"/>
    <property type="project" value="UniProtKB-SubCell"/>
</dbReference>
<dbReference type="GO" id="GO:0006826">
    <property type="term" value="P:iron ion transport"/>
    <property type="evidence" value="ECO:0007669"/>
    <property type="project" value="TreeGrafter"/>
</dbReference>
<dbReference type="OrthoDB" id="3649714at2759"/>
<evidence type="ECO:0000259" key="11">
    <source>
        <dbReference type="PROSITE" id="PS51384"/>
    </source>
</evidence>
<dbReference type="PROSITE" id="PS51384">
    <property type="entry name" value="FAD_FR"/>
    <property type="match status" value="1"/>
</dbReference>